<evidence type="ECO:0000313" key="11">
    <source>
        <dbReference type="Proteomes" id="UP001147782"/>
    </source>
</evidence>
<reference evidence="10" key="1">
    <citation type="submission" date="2022-11" db="EMBL/GenBank/DDBJ databases">
        <authorList>
            <person name="Petersen C."/>
        </authorList>
    </citation>
    <scope>NUCLEOTIDE SEQUENCE</scope>
    <source>
        <strain evidence="10">IBT 29864</strain>
    </source>
</reference>
<dbReference type="InterPro" id="IPR019310">
    <property type="entry name" value="Efg1"/>
</dbReference>
<keyword evidence="7" id="KW-0175">Coiled coil</keyword>
<comment type="subcellular location">
    <subcellularLocation>
        <location evidence="2">Nucleus</location>
        <location evidence="2">Nucleolus</location>
    </subcellularLocation>
</comment>
<comment type="caution">
    <text evidence="10">The sequence shown here is derived from an EMBL/GenBank/DDBJ whole genome shotgun (WGS) entry which is preliminary data.</text>
</comment>
<evidence type="ECO:0000256" key="5">
    <source>
        <dbReference type="ARBA" id="ARBA00019827"/>
    </source>
</evidence>
<evidence type="ECO:0000256" key="1">
    <source>
        <dbReference type="ARBA" id="ARBA00002773"/>
    </source>
</evidence>
<comment type="function">
    <text evidence="1">Involved in rRNA processing.</text>
</comment>
<reference evidence="10" key="2">
    <citation type="journal article" date="2023" name="IMA Fungus">
        <title>Comparative genomic study of the Penicillium genus elucidates a diverse pangenome and 15 lateral gene transfer events.</title>
        <authorList>
            <person name="Petersen C."/>
            <person name="Sorensen T."/>
            <person name="Nielsen M.R."/>
            <person name="Sondergaard T.E."/>
            <person name="Sorensen J.L."/>
            <person name="Fitzpatrick D.A."/>
            <person name="Frisvad J.C."/>
            <person name="Nielsen K.L."/>
        </authorList>
    </citation>
    <scope>NUCLEOTIDE SEQUENCE</scope>
    <source>
        <strain evidence="10">IBT 29864</strain>
    </source>
</reference>
<dbReference type="GeneID" id="81433080"/>
<dbReference type="GO" id="GO:0005730">
    <property type="term" value="C:nucleolus"/>
    <property type="evidence" value="ECO:0007669"/>
    <property type="project" value="UniProtKB-SubCell"/>
</dbReference>
<proteinExistence type="inferred from homology"/>
<feature type="compositionally biased region" description="Basic and acidic residues" evidence="9">
    <location>
        <begin position="192"/>
        <end position="209"/>
    </location>
</feature>
<protein>
    <recommendedName>
        <fullName evidence="4">rRNA-processing protein EFG1</fullName>
    </recommendedName>
    <alternativeName>
        <fullName evidence="5">rRNA-processing protein efg1</fullName>
    </alternativeName>
</protein>
<name>A0A9W9VVF9_9EURO</name>
<feature type="compositionally biased region" description="Basic and acidic residues" evidence="9">
    <location>
        <begin position="224"/>
        <end position="238"/>
    </location>
</feature>
<evidence type="ECO:0000256" key="2">
    <source>
        <dbReference type="ARBA" id="ARBA00004604"/>
    </source>
</evidence>
<evidence type="ECO:0000256" key="7">
    <source>
        <dbReference type="ARBA" id="ARBA00023054"/>
    </source>
</evidence>
<keyword evidence="6" id="KW-0698">rRNA processing</keyword>
<keyword evidence="8" id="KW-0539">Nucleus</keyword>
<dbReference type="OrthoDB" id="47732at2759"/>
<organism evidence="10 11">
    <name type="scientific">Penicillium cataractarum</name>
    <dbReference type="NCBI Taxonomy" id="2100454"/>
    <lineage>
        <taxon>Eukaryota</taxon>
        <taxon>Fungi</taxon>
        <taxon>Dikarya</taxon>
        <taxon>Ascomycota</taxon>
        <taxon>Pezizomycotina</taxon>
        <taxon>Eurotiomycetes</taxon>
        <taxon>Eurotiomycetidae</taxon>
        <taxon>Eurotiales</taxon>
        <taxon>Aspergillaceae</taxon>
        <taxon>Penicillium</taxon>
    </lineage>
</organism>
<evidence type="ECO:0000313" key="10">
    <source>
        <dbReference type="EMBL" id="KAJ5389904.1"/>
    </source>
</evidence>
<sequence length="322" mass="36932">MADTRERSSKRRARDGSEDVLPRKKQHRQVVARQNNSESEDNGSDGDQVSSKAVRGSKNKSAPRNEKEYPSINELKSRIRGVKRLLNKDLPADARIVQERALAGYEQDLVEETARRERSNMIKKYHFVRFLDRKTATKQLNRLQRREKEKDLTTEQKSELSQKIHDARVNLNYTIYYPLTEKYISLYPKSDSNPDEKSGPGAESKENNKTAEASKPPMWSFIEKSMEEGTLDDLREGKLNIGPDGQQTSAPTKKPIARESEKKAKEKTHKESKEAAKKEKLAQESALDRLNRRERRKEQQKARELAAQQAAEGDSDGGFFEM</sequence>
<accession>A0A9W9VVF9</accession>
<dbReference type="InterPro" id="IPR050786">
    <property type="entry name" value="EFG1_rRNA-proc"/>
</dbReference>
<evidence type="ECO:0000256" key="4">
    <source>
        <dbReference type="ARBA" id="ARBA00018689"/>
    </source>
</evidence>
<dbReference type="Pfam" id="PF10153">
    <property type="entry name" value="Efg1"/>
    <property type="match status" value="1"/>
</dbReference>
<comment type="similarity">
    <text evidence="3">Belongs to the EFG1 family.</text>
</comment>
<keyword evidence="11" id="KW-1185">Reference proteome</keyword>
<gene>
    <name evidence="10" type="ORF">N7496_000972</name>
</gene>
<dbReference type="GO" id="GO:0030688">
    <property type="term" value="C:preribosome, small subunit precursor"/>
    <property type="evidence" value="ECO:0007669"/>
    <property type="project" value="TreeGrafter"/>
</dbReference>
<dbReference type="PANTHER" id="PTHR33911">
    <property type="entry name" value="RRNA-PROCESSING PROTEIN EFG1"/>
    <property type="match status" value="1"/>
</dbReference>
<dbReference type="RefSeq" id="XP_056560632.1">
    <property type="nucleotide sequence ID" value="XM_056693903.1"/>
</dbReference>
<evidence type="ECO:0000256" key="8">
    <source>
        <dbReference type="ARBA" id="ARBA00023242"/>
    </source>
</evidence>
<dbReference type="GO" id="GO:0000462">
    <property type="term" value="P:maturation of SSU-rRNA from tricistronic rRNA transcript (SSU-rRNA, 5.8S rRNA, LSU-rRNA)"/>
    <property type="evidence" value="ECO:0007669"/>
    <property type="project" value="TreeGrafter"/>
</dbReference>
<feature type="compositionally biased region" description="Basic and acidic residues" evidence="9">
    <location>
        <begin position="256"/>
        <end position="304"/>
    </location>
</feature>
<evidence type="ECO:0000256" key="3">
    <source>
        <dbReference type="ARBA" id="ARBA00006916"/>
    </source>
</evidence>
<evidence type="ECO:0000256" key="9">
    <source>
        <dbReference type="SAM" id="MobiDB-lite"/>
    </source>
</evidence>
<feature type="region of interest" description="Disordered" evidence="9">
    <location>
        <begin position="1"/>
        <end position="71"/>
    </location>
</feature>
<dbReference type="EMBL" id="JAPZBS010000001">
    <property type="protein sequence ID" value="KAJ5389904.1"/>
    <property type="molecule type" value="Genomic_DNA"/>
</dbReference>
<dbReference type="Proteomes" id="UP001147782">
    <property type="component" value="Unassembled WGS sequence"/>
</dbReference>
<dbReference type="AlphaFoldDB" id="A0A9W9VVF9"/>
<feature type="region of interest" description="Disordered" evidence="9">
    <location>
        <begin position="188"/>
        <end position="322"/>
    </location>
</feature>
<evidence type="ECO:0000256" key="6">
    <source>
        <dbReference type="ARBA" id="ARBA00022552"/>
    </source>
</evidence>
<dbReference type="PANTHER" id="PTHR33911:SF1">
    <property type="entry name" value="RRNA-PROCESSING PROTEIN EFG1"/>
    <property type="match status" value="1"/>
</dbReference>